<dbReference type="GO" id="GO:0009306">
    <property type="term" value="P:protein secretion"/>
    <property type="evidence" value="ECO:0007669"/>
    <property type="project" value="InterPro"/>
</dbReference>
<sequence length="105" mass="10780">MSDEVEVEMAGLSSGEGQLGNVAAGFNEISQAGTASVMLTPVAFGILCSFFTPVANALQGVAMGAISSTAQGFDKTAQAVGACYTEYSQVDDQAAQRYTQLMGKI</sequence>
<reference evidence="1" key="2">
    <citation type="submission" date="2021-04" db="EMBL/GenBank/DDBJ databases">
        <authorList>
            <person name="Gilroy R."/>
        </authorList>
    </citation>
    <scope>NUCLEOTIDE SEQUENCE</scope>
    <source>
        <strain evidence="1">ChiGjej4B4-7305</strain>
    </source>
</reference>
<name>A0A9D2J3M9_9MICO</name>
<proteinExistence type="predicted"/>
<protein>
    <submittedName>
        <fullName evidence="1">Uncharacterized protein</fullName>
    </submittedName>
</protein>
<dbReference type="InterPro" id="IPR022536">
    <property type="entry name" value="EspC"/>
</dbReference>
<comment type="caution">
    <text evidence="1">The sequence shown here is derived from an EMBL/GenBank/DDBJ whole genome shotgun (WGS) entry which is preliminary data.</text>
</comment>
<dbReference type="Pfam" id="PF10824">
    <property type="entry name" value="T7SS_ESX_EspC"/>
    <property type="match status" value="1"/>
</dbReference>
<reference evidence="1" key="1">
    <citation type="journal article" date="2021" name="PeerJ">
        <title>Extensive microbial diversity within the chicken gut microbiome revealed by metagenomics and culture.</title>
        <authorList>
            <person name="Gilroy R."/>
            <person name="Ravi A."/>
            <person name="Getino M."/>
            <person name="Pursley I."/>
            <person name="Horton D.L."/>
            <person name="Alikhan N.F."/>
            <person name="Baker D."/>
            <person name="Gharbi K."/>
            <person name="Hall N."/>
            <person name="Watson M."/>
            <person name="Adriaenssens E.M."/>
            <person name="Foster-Nyarko E."/>
            <person name="Jarju S."/>
            <person name="Secka A."/>
            <person name="Antonio M."/>
            <person name="Oren A."/>
            <person name="Chaudhuri R.R."/>
            <person name="La Ragione R."/>
            <person name="Hildebrand F."/>
            <person name="Pallen M.J."/>
        </authorList>
    </citation>
    <scope>NUCLEOTIDE SEQUENCE</scope>
    <source>
        <strain evidence="1">ChiGjej4B4-7305</strain>
    </source>
</reference>
<organism evidence="1 2">
    <name type="scientific">Candidatus Ruania gallistercoris</name>
    <dbReference type="NCBI Taxonomy" id="2838746"/>
    <lineage>
        <taxon>Bacteria</taxon>
        <taxon>Bacillati</taxon>
        <taxon>Actinomycetota</taxon>
        <taxon>Actinomycetes</taxon>
        <taxon>Micrococcales</taxon>
        <taxon>Ruaniaceae</taxon>
        <taxon>Ruania</taxon>
    </lineage>
</organism>
<dbReference type="AlphaFoldDB" id="A0A9D2J3M9"/>
<evidence type="ECO:0000313" key="2">
    <source>
        <dbReference type="Proteomes" id="UP000824037"/>
    </source>
</evidence>
<gene>
    <name evidence="1" type="ORF">H9815_02010</name>
</gene>
<dbReference type="Proteomes" id="UP000824037">
    <property type="component" value="Unassembled WGS sequence"/>
</dbReference>
<accession>A0A9D2J3M9</accession>
<evidence type="ECO:0000313" key="1">
    <source>
        <dbReference type="EMBL" id="HIZ34524.1"/>
    </source>
</evidence>
<dbReference type="EMBL" id="DXBY01000041">
    <property type="protein sequence ID" value="HIZ34524.1"/>
    <property type="molecule type" value="Genomic_DNA"/>
</dbReference>